<dbReference type="EMBL" id="CP021920">
    <property type="protein sequence ID" value="ASB88385.1"/>
    <property type="molecule type" value="Genomic_DNA"/>
</dbReference>
<keyword evidence="1" id="KW-0472">Membrane</keyword>
<protein>
    <submittedName>
        <fullName evidence="2">Uncharacterized protein</fullName>
    </submittedName>
</protein>
<feature type="transmembrane region" description="Helical" evidence="1">
    <location>
        <begin position="139"/>
        <end position="158"/>
    </location>
</feature>
<feature type="transmembrane region" description="Helical" evidence="1">
    <location>
        <begin position="53"/>
        <end position="73"/>
    </location>
</feature>
<keyword evidence="1" id="KW-0812">Transmembrane</keyword>
<evidence type="ECO:0000256" key="1">
    <source>
        <dbReference type="SAM" id="Phobius"/>
    </source>
</evidence>
<gene>
    <name evidence="2" type="ORF">S101395_01877</name>
</gene>
<keyword evidence="1" id="KW-1133">Transmembrane helix</keyword>
<evidence type="ECO:0000313" key="2">
    <source>
        <dbReference type="EMBL" id="ASB88385.1"/>
    </source>
</evidence>
<sequence>MSVLIFIGLHIILTTIFIGELSLLNLVYFSALWIIPLFIITLAFYFYRAVKFLKVFSIISGVLTGFILGVLLIKFIQDESLSYLLGVFICFSLGIAYSYLPIHNIFSRFILSFPWSLIASGVIKVILSDFLYDNFIIRLAFIILLSFILSFIYSFYLYPKLWWTNNNSNTAINNDQNNHKIKKMFELLISSPKPMSIIIVVLVTTAFLLFTPMFSYYSGKVIRVATPPNTFKYEIIETGSLSSKKVEGILVSEQNNILYISSKNDFRLIRVKDESFKTEESRSK</sequence>
<feature type="transmembrane region" description="Helical" evidence="1">
    <location>
        <begin position="80"/>
        <end position="99"/>
    </location>
</feature>
<feature type="transmembrane region" description="Helical" evidence="1">
    <location>
        <begin position="6"/>
        <end position="24"/>
    </location>
</feature>
<proteinExistence type="predicted"/>
<dbReference type="Proteomes" id="UP000196877">
    <property type="component" value="Chromosome"/>
</dbReference>
<feature type="transmembrane region" description="Helical" evidence="1">
    <location>
        <begin position="31"/>
        <end position="47"/>
    </location>
</feature>
<feature type="transmembrane region" description="Helical" evidence="1">
    <location>
        <begin position="105"/>
        <end position="127"/>
    </location>
</feature>
<keyword evidence="3" id="KW-1185">Reference proteome</keyword>
<name>A0ABM6LGS2_9BACI</name>
<feature type="transmembrane region" description="Helical" evidence="1">
    <location>
        <begin position="195"/>
        <end position="217"/>
    </location>
</feature>
<reference evidence="2 3" key="1">
    <citation type="submission" date="2017-06" db="EMBL/GenBank/DDBJ databases">
        <title>Genome sequence of Bacillus sonorensis strain SRCM101395.</title>
        <authorList>
            <person name="Cho S.H."/>
        </authorList>
    </citation>
    <scope>NUCLEOTIDE SEQUENCE [LARGE SCALE GENOMIC DNA]</scope>
    <source>
        <strain evidence="2 3">SRCM101395</strain>
    </source>
</reference>
<organism evidence="2 3">
    <name type="scientific">Bacillus sonorensis</name>
    <dbReference type="NCBI Taxonomy" id="119858"/>
    <lineage>
        <taxon>Bacteria</taxon>
        <taxon>Bacillati</taxon>
        <taxon>Bacillota</taxon>
        <taxon>Bacilli</taxon>
        <taxon>Bacillales</taxon>
        <taxon>Bacillaceae</taxon>
        <taxon>Bacillus</taxon>
    </lineage>
</organism>
<accession>A0ABM6LGS2</accession>
<evidence type="ECO:0000313" key="3">
    <source>
        <dbReference type="Proteomes" id="UP000196877"/>
    </source>
</evidence>